<dbReference type="Proteomes" id="UP000029109">
    <property type="component" value="Unassembled WGS sequence"/>
</dbReference>
<dbReference type="AlphaFoldDB" id="A0A7V8KQR9"/>
<dbReference type="EMBL" id="JGZJ01000009">
    <property type="protein sequence ID" value="KFI81888.1"/>
    <property type="molecule type" value="Genomic_DNA"/>
</dbReference>
<gene>
    <name evidence="2" type="ORF">BPULL_3044</name>
</gene>
<protein>
    <recommendedName>
        <fullName evidence="1">Helix-turn-helix domain-containing protein</fullName>
    </recommendedName>
</protein>
<dbReference type="GO" id="GO:0003677">
    <property type="term" value="F:DNA binding"/>
    <property type="evidence" value="ECO:0007669"/>
    <property type="project" value="InterPro"/>
</dbReference>
<name>A0A7V8KQR9_9BIFI</name>
<organism evidence="2 3">
    <name type="scientific">Bifidobacterium pullorum</name>
    <dbReference type="NCBI Taxonomy" id="78448"/>
    <lineage>
        <taxon>Bacteria</taxon>
        <taxon>Bacillati</taxon>
        <taxon>Actinomycetota</taxon>
        <taxon>Actinomycetes</taxon>
        <taxon>Bifidobacteriales</taxon>
        <taxon>Bifidobacteriaceae</taxon>
        <taxon>Bifidobacterium</taxon>
    </lineage>
</organism>
<accession>A0A7V8KQR9</accession>
<dbReference type="NCBIfam" id="TIGR01764">
    <property type="entry name" value="excise"/>
    <property type="match status" value="1"/>
</dbReference>
<dbReference type="Pfam" id="PF12728">
    <property type="entry name" value="HTH_17"/>
    <property type="match status" value="1"/>
</dbReference>
<evidence type="ECO:0000259" key="1">
    <source>
        <dbReference type="Pfam" id="PF12728"/>
    </source>
</evidence>
<dbReference type="InterPro" id="IPR010093">
    <property type="entry name" value="SinI_DNA-bd"/>
</dbReference>
<evidence type="ECO:0000313" key="2">
    <source>
        <dbReference type="EMBL" id="KFI81888.1"/>
    </source>
</evidence>
<sequence>MSTSTAASLMPVSVKIPEAARLLGFHDSKTIYRLIRAGKLKARKVGRNYLVSYKSIVKLIEG</sequence>
<evidence type="ECO:0000313" key="3">
    <source>
        <dbReference type="Proteomes" id="UP000029109"/>
    </source>
</evidence>
<feature type="domain" description="Helix-turn-helix" evidence="1">
    <location>
        <begin position="15"/>
        <end position="61"/>
    </location>
</feature>
<comment type="caution">
    <text evidence="2">The sequence shown here is derived from an EMBL/GenBank/DDBJ whole genome shotgun (WGS) entry which is preliminary data.</text>
</comment>
<dbReference type="InterPro" id="IPR041657">
    <property type="entry name" value="HTH_17"/>
</dbReference>
<reference evidence="2 3" key="1">
    <citation type="submission" date="2014-03" db="EMBL/GenBank/DDBJ databases">
        <title>Genomics of Bifidobacteria.</title>
        <authorList>
            <person name="Ventura M."/>
            <person name="Milani C."/>
            <person name="Lugli G.A."/>
        </authorList>
    </citation>
    <scope>NUCLEOTIDE SEQUENCE [LARGE SCALE GENOMIC DNA]</scope>
    <source>
        <strain evidence="2 3">LMG 21816</strain>
    </source>
</reference>
<proteinExistence type="predicted"/>